<evidence type="ECO:0000313" key="13">
    <source>
        <dbReference type="EnsemblMetazoa" id="MDOA010998-PA"/>
    </source>
</evidence>
<keyword evidence="8 15" id="KW-0413">Isomerase</keyword>
<evidence type="ECO:0000256" key="10">
    <source>
        <dbReference type="ARBA" id="ARBA00052809"/>
    </source>
</evidence>
<keyword evidence="4" id="KW-0276">Fatty acid metabolism</keyword>
<keyword evidence="7" id="KW-0576">Peroxisome</keyword>
<evidence type="ECO:0000256" key="2">
    <source>
        <dbReference type="ARBA" id="ARBA00005005"/>
    </source>
</evidence>
<evidence type="ECO:0000313" key="14">
    <source>
        <dbReference type="Proteomes" id="UP001652621"/>
    </source>
</evidence>
<dbReference type="Gene3D" id="3.90.226.10">
    <property type="entry name" value="2-enoyl-CoA Hydratase, Chain A, domain 1"/>
    <property type="match status" value="1"/>
</dbReference>
<comment type="catalytic activity">
    <reaction evidence="9">
        <text>(3E,5Z)-octadienoyl-CoA = (2E,4E)-octadienoyl-CoA</text>
        <dbReference type="Rhea" id="RHEA:45244"/>
        <dbReference type="ChEBI" id="CHEBI:62243"/>
        <dbReference type="ChEBI" id="CHEBI:85108"/>
    </reaction>
</comment>
<dbReference type="PANTHER" id="PTHR43149">
    <property type="entry name" value="ENOYL-COA HYDRATASE"/>
    <property type="match status" value="1"/>
</dbReference>
<dbReference type="InterPro" id="IPR014748">
    <property type="entry name" value="Enoyl-CoA_hydra_C"/>
</dbReference>
<evidence type="ECO:0000256" key="11">
    <source>
        <dbReference type="ARBA" id="ARBA00055786"/>
    </source>
</evidence>
<dbReference type="OrthoDB" id="14970at2759"/>
<keyword evidence="5" id="KW-0007">Acetylation</keyword>
<dbReference type="VEuPathDB" id="VectorBase:MDOMA2_010310"/>
<dbReference type="RefSeq" id="XP_058978965.1">
    <property type="nucleotide sequence ID" value="XM_059122982.1"/>
</dbReference>
<comment type="pathway">
    <text evidence="2">Lipid metabolism; fatty acid beta-oxidation.</text>
</comment>
<evidence type="ECO:0000256" key="4">
    <source>
        <dbReference type="ARBA" id="ARBA00022832"/>
    </source>
</evidence>
<evidence type="ECO:0000313" key="15">
    <source>
        <dbReference type="RefSeq" id="XP_005192144.1"/>
    </source>
</evidence>
<dbReference type="EnsemblMetazoa" id="MDOA010998-RA">
    <property type="protein sequence ID" value="MDOA010998-PA"/>
    <property type="gene ID" value="MDOA010998"/>
</dbReference>
<dbReference type="FunFam" id="3.90.226.10:FF:000024">
    <property type="entry name" value="Delta3,5-delta2,4-dienoyl-CoA isomerase"/>
    <property type="match status" value="1"/>
</dbReference>
<proteinExistence type="inferred from homology"/>
<dbReference type="GO" id="GO:0005739">
    <property type="term" value="C:mitochondrion"/>
    <property type="evidence" value="ECO:0007669"/>
    <property type="project" value="TreeGrafter"/>
</dbReference>
<evidence type="ECO:0000256" key="5">
    <source>
        <dbReference type="ARBA" id="ARBA00022990"/>
    </source>
</evidence>
<dbReference type="GeneID" id="101893053"/>
<evidence type="ECO:0000256" key="6">
    <source>
        <dbReference type="ARBA" id="ARBA00023098"/>
    </source>
</evidence>
<dbReference type="VEuPathDB" id="VectorBase:MDOMA2_017365"/>
<dbReference type="RefSeq" id="XP_005192144.1">
    <property type="nucleotide sequence ID" value="XM_005192087.3"/>
</dbReference>
<dbReference type="VEuPathDB" id="VectorBase:MDOA010998"/>
<keyword evidence="14" id="KW-1185">Reference proteome</keyword>
<protein>
    <recommendedName>
        <fullName evidence="12">Delta(3,5)-Delta(2,4)-dienoyl-CoA isomerase, mitochondrial</fullName>
    </recommendedName>
</protein>
<evidence type="ECO:0000256" key="1">
    <source>
        <dbReference type="ARBA" id="ARBA00004275"/>
    </source>
</evidence>
<evidence type="ECO:0000256" key="8">
    <source>
        <dbReference type="ARBA" id="ARBA00023235"/>
    </source>
</evidence>
<dbReference type="Pfam" id="PF00378">
    <property type="entry name" value="ECH_1"/>
    <property type="match status" value="1"/>
</dbReference>
<evidence type="ECO:0000256" key="3">
    <source>
        <dbReference type="ARBA" id="ARBA00005254"/>
    </source>
</evidence>
<organism evidence="13">
    <name type="scientific">Musca domestica</name>
    <name type="common">House fly</name>
    <dbReference type="NCBI Taxonomy" id="7370"/>
    <lineage>
        <taxon>Eukaryota</taxon>
        <taxon>Metazoa</taxon>
        <taxon>Ecdysozoa</taxon>
        <taxon>Arthropoda</taxon>
        <taxon>Hexapoda</taxon>
        <taxon>Insecta</taxon>
        <taxon>Pterygota</taxon>
        <taxon>Neoptera</taxon>
        <taxon>Endopterygota</taxon>
        <taxon>Diptera</taxon>
        <taxon>Brachycera</taxon>
        <taxon>Muscomorpha</taxon>
        <taxon>Muscoidea</taxon>
        <taxon>Muscidae</taxon>
        <taxon>Musca</taxon>
    </lineage>
</organism>
<comment type="function">
    <text evidence="11">Isomerization of 3-trans,5-cis-dienoyl-CoA to 2-trans,4-trans-dienoyl-CoA.</text>
</comment>
<keyword evidence="6" id="KW-0443">Lipid metabolism</keyword>
<evidence type="ECO:0000313" key="16">
    <source>
        <dbReference type="RefSeq" id="XP_058978965.1"/>
    </source>
</evidence>
<dbReference type="GO" id="GO:0051750">
    <property type="term" value="F:delta(3,5)-delta(2,4)-dienoyl-CoA isomerase activity"/>
    <property type="evidence" value="ECO:0007669"/>
    <property type="project" value="TreeGrafter"/>
</dbReference>
<name>A0A1I8N316_MUSDO</name>
<dbReference type="eggNOG" id="KOG1681">
    <property type="taxonomic scope" value="Eukaryota"/>
</dbReference>
<evidence type="ECO:0000256" key="9">
    <source>
        <dbReference type="ARBA" id="ARBA00051408"/>
    </source>
</evidence>
<dbReference type="AlphaFoldDB" id="A0A1I8N316"/>
<dbReference type="FunFam" id="1.10.12.10:FF:000004">
    <property type="entry name" value="Delta3,5-delta2,4-dienoyl-CoA isomerase"/>
    <property type="match status" value="1"/>
</dbReference>
<comment type="subcellular location">
    <subcellularLocation>
        <location evidence="1">Peroxisome</location>
    </subcellularLocation>
</comment>
<dbReference type="KEGG" id="mde:101893053"/>
<evidence type="ECO:0000256" key="12">
    <source>
        <dbReference type="ARBA" id="ARBA00071021"/>
    </source>
</evidence>
<gene>
    <name evidence="13" type="primary">101893053</name>
    <name evidence="15" type="synonym">LOC101893053</name>
    <name evidence="16" type="synonym">LOC131802618</name>
</gene>
<dbReference type="GO" id="GO:0005777">
    <property type="term" value="C:peroxisome"/>
    <property type="evidence" value="ECO:0007669"/>
    <property type="project" value="UniProtKB-SubCell"/>
</dbReference>
<dbReference type="InterPro" id="IPR029045">
    <property type="entry name" value="ClpP/crotonase-like_dom_sf"/>
</dbReference>
<evidence type="ECO:0000256" key="7">
    <source>
        <dbReference type="ARBA" id="ARBA00023140"/>
    </source>
</evidence>
<comment type="catalytic activity">
    <reaction evidence="10">
        <text>(3E,5Z,8Z,11Z,14Z)-eicosapentaenoyl-CoA = (2E,4E,8Z,11Z,14Z)-eicosapentaenoyl-CoA</text>
        <dbReference type="Rhea" id="RHEA:45224"/>
        <dbReference type="ChEBI" id="CHEBI:85090"/>
        <dbReference type="ChEBI" id="CHEBI:85091"/>
    </reaction>
</comment>
<reference evidence="13" key="1">
    <citation type="submission" date="2020-05" db="UniProtKB">
        <authorList>
            <consortium name="EnsemblMetazoa"/>
        </authorList>
    </citation>
    <scope>IDENTIFICATION</scope>
    <source>
        <strain evidence="13">Aabys</strain>
    </source>
</reference>
<comment type="similarity">
    <text evidence="3">Belongs to the enoyl-CoA hydratase/isomerase family.</text>
</comment>
<dbReference type="SUPFAM" id="SSF52096">
    <property type="entry name" value="ClpP/crotonase"/>
    <property type="match status" value="1"/>
</dbReference>
<reference evidence="15" key="2">
    <citation type="submission" date="2025-04" db="UniProtKB">
        <authorList>
            <consortium name="RefSeq"/>
        </authorList>
    </citation>
    <scope>IDENTIFICATION</scope>
    <source>
        <strain evidence="15 16">Aabys</strain>
        <tissue evidence="16">Whole body</tissue>
    </source>
</reference>
<sequence>MMLNNLCKVGTAVSRNLLANSTVRKMSGKILSVNSANMDEYKTLNIAVPKPFVFSVELSRPKRYNAINKEMWIEIKNCFEGLSANPDCRVIVLSGSGKHFTAGIDLTDMLQLGQELAEVEDVARRGAYLEPLIKLYQDSMSSLEKCPKPVIVVTHSACIGAGIDLITAADIRYCTQDAFFSVKEVEIGMAADVGTLQRLPKAIGSQSLARELCFTGRKFESSEALSSGLVSKVFPDKEEMLKSALELAENIAQKSPIAVQATKQNLVYSLSRPNQEGLDQIREMNKLYLQSEDFAQAAAAQLTKGDKPVFAKL</sequence>
<dbReference type="GO" id="GO:0006635">
    <property type="term" value="P:fatty acid beta-oxidation"/>
    <property type="evidence" value="ECO:0007669"/>
    <property type="project" value="UniProtKB-UniPathway"/>
</dbReference>
<dbReference type="PANTHER" id="PTHR43149:SF1">
    <property type="entry name" value="DELTA(3,5)-DELTA(2,4)-DIENOYL-COA ISOMERASE, MITOCHONDRIAL"/>
    <property type="match status" value="1"/>
</dbReference>
<dbReference type="STRING" id="7370.A0A1I8N316"/>
<dbReference type="UniPathway" id="UPA00659"/>
<dbReference type="Proteomes" id="UP001652621">
    <property type="component" value="Unplaced"/>
</dbReference>
<accession>A0A1I8N316</accession>
<dbReference type="InterPro" id="IPR001753">
    <property type="entry name" value="Enoyl-CoA_hydra/iso"/>
</dbReference>
<dbReference type="InterPro" id="IPR045002">
    <property type="entry name" value="Ech1-like"/>
</dbReference>
<dbReference type="Gene3D" id="1.10.12.10">
    <property type="entry name" value="Lyase 2-enoyl-coa Hydratase, Chain A, domain 2"/>
    <property type="match status" value="1"/>
</dbReference>
<dbReference type="CDD" id="cd06558">
    <property type="entry name" value="crotonase-like"/>
    <property type="match status" value="1"/>
</dbReference>